<name>A0A6C0KUH5_9ZZZZ</name>
<dbReference type="Gene3D" id="3.90.190.10">
    <property type="entry name" value="Protein tyrosine phosphatase superfamily"/>
    <property type="match status" value="1"/>
</dbReference>
<evidence type="ECO:0008006" key="2">
    <source>
        <dbReference type="Google" id="ProtNLM"/>
    </source>
</evidence>
<dbReference type="SUPFAM" id="SSF52799">
    <property type="entry name" value="(Phosphotyrosine protein) phosphatases II"/>
    <property type="match status" value="1"/>
</dbReference>
<sequence>MSICPSANIIKQHFPMFELLGQFHSKKSFDWILPTIAIGDWTTSYQPFDFIINVNYPYHPTEEGQIERTVHQGKVIYTVGLSDPATQVDLVPELIRQVRKEWKMHKSKKFLFHCYDGREKSTGVMIAFLMRAFHMPLSDILDKILVKRAIREPCSTYIL</sequence>
<accession>A0A6C0KUH5</accession>
<dbReference type="EMBL" id="MN740968">
    <property type="protein sequence ID" value="QHU20370.1"/>
    <property type="molecule type" value="Genomic_DNA"/>
</dbReference>
<organism evidence="1">
    <name type="scientific">viral metagenome</name>
    <dbReference type="NCBI Taxonomy" id="1070528"/>
    <lineage>
        <taxon>unclassified sequences</taxon>
        <taxon>metagenomes</taxon>
        <taxon>organismal metagenomes</taxon>
    </lineage>
</organism>
<proteinExistence type="predicted"/>
<evidence type="ECO:0000313" key="1">
    <source>
        <dbReference type="EMBL" id="QHU20370.1"/>
    </source>
</evidence>
<protein>
    <recommendedName>
        <fullName evidence="2">Tyrosine specific protein phosphatases domain-containing protein</fullName>
    </recommendedName>
</protein>
<dbReference type="InterPro" id="IPR029021">
    <property type="entry name" value="Prot-tyrosine_phosphatase-like"/>
</dbReference>
<reference evidence="1" key="1">
    <citation type="journal article" date="2020" name="Nature">
        <title>Giant virus diversity and host interactions through global metagenomics.</title>
        <authorList>
            <person name="Schulz F."/>
            <person name="Roux S."/>
            <person name="Paez-Espino D."/>
            <person name="Jungbluth S."/>
            <person name="Walsh D.A."/>
            <person name="Denef V.J."/>
            <person name="McMahon K.D."/>
            <person name="Konstantinidis K.T."/>
            <person name="Eloe-Fadrosh E.A."/>
            <person name="Kyrpides N.C."/>
            <person name="Woyke T."/>
        </authorList>
    </citation>
    <scope>NUCLEOTIDE SEQUENCE</scope>
    <source>
        <strain evidence="1">GVMAG-S-3300013093-109</strain>
    </source>
</reference>
<dbReference type="AlphaFoldDB" id="A0A6C0KUH5"/>